<dbReference type="Pfam" id="PF04229">
    <property type="entry name" value="GrpB"/>
    <property type="match status" value="1"/>
</dbReference>
<gene>
    <name evidence="1" type="ORF">JP09_007680</name>
</gene>
<name>A0A2P5P6C1_9CHLR</name>
<proteinExistence type="predicted"/>
<dbReference type="Gene3D" id="3.30.460.10">
    <property type="entry name" value="Beta Polymerase, domain 2"/>
    <property type="match status" value="1"/>
</dbReference>
<organism evidence="1 2">
    <name type="scientific">Dehalogenimonas etheniformans</name>
    <dbReference type="NCBI Taxonomy" id="1536648"/>
    <lineage>
        <taxon>Bacteria</taxon>
        <taxon>Bacillati</taxon>
        <taxon>Chloroflexota</taxon>
        <taxon>Dehalococcoidia</taxon>
        <taxon>Dehalococcoidales</taxon>
        <taxon>Dehalococcoidaceae</taxon>
        <taxon>Dehalogenimonas</taxon>
    </lineage>
</organism>
<reference evidence="1 2" key="1">
    <citation type="journal article" date="2017" name="ISME J.">
        <title>Grape pomace compost harbors organohalide-respiring Dehalogenimonas species with novel reductive dehalogenase genes.</title>
        <authorList>
            <person name="Yang Y."/>
            <person name="Higgins S.A."/>
            <person name="Yan J."/>
            <person name="Simsir B."/>
            <person name="Chourey K."/>
            <person name="Iyer R."/>
            <person name="Hettich R.L."/>
            <person name="Baldwin B."/>
            <person name="Ogles D.M."/>
            <person name="Loffler F.E."/>
        </authorList>
    </citation>
    <scope>NUCLEOTIDE SEQUENCE [LARGE SCALE GENOMIC DNA]</scope>
    <source>
        <strain evidence="1 2">GP</strain>
    </source>
</reference>
<dbReference type="AlphaFoldDB" id="A0A2P5P6C1"/>
<dbReference type="SUPFAM" id="SSF81301">
    <property type="entry name" value="Nucleotidyltransferase"/>
    <property type="match status" value="1"/>
</dbReference>
<sequence length="171" mass="18820">MRQSRKVKVVCYDPAWPTVFNSEAEAVKVALGSLVTEIHHIGSTSIPGAAAKPIIDMMPVVTNIDLVDAANGRLAAVGYSGRGEYGIPGRRFFVKETSGERSHHLHVFQYGNPQIARHLAFRDYMMAHPDELEAYCLLKSTLAKQYPGDIESYIASKDAFIKDIDRKAAGV</sequence>
<dbReference type="InterPro" id="IPR043519">
    <property type="entry name" value="NT_sf"/>
</dbReference>
<accession>A0A2P5P6C1</accession>
<dbReference type="InterPro" id="IPR007344">
    <property type="entry name" value="GrpB/CoaE"/>
</dbReference>
<evidence type="ECO:0000313" key="1">
    <source>
        <dbReference type="EMBL" id="PPD57819.1"/>
    </source>
</evidence>
<dbReference type="PANTHER" id="PTHR34822:SF1">
    <property type="entry name" value="GRPB FAMILY PROTEIN"/>
    <property type="match status" value="1"/>
</dbReference>
<dbReference type="OrthoDB" id="9799092at2"/>
<keyword evidence="2" id="KW-1185">Reference proteome</keyword>
<protein>
    <submittedName>
        <fullName evidence="1">GrpB family protein</fullName>
    </submittedName>
</protein>
<evidence type="ECO:0000313" key="2">
    <source>
        <dbReference type="Proteomes" id="UP000235653"/>
    </source>
</evidence>
<dbReference type="PANTHER" id="PTHR34822">
    <property type="entry name" value="GRPB DOMAIN PROTEIN (AFU_ORTHOLOGUE AFUA_1G01530)"/>
    <property type="match status" value="1"/>
</dbReference>
<comment type="caution">
    <text evidence="1">The sequence shown here is derived from an EMBL/GenBank/DDBJ whole genome shotgun (WGS) entry which is preliminary data.</text>
</comment>
<dbReference type="Proteomes" id="UP000235653">
    <property type="component" value="Unassembled WGS sequence"/>
</dbReference>
<dbReference type="EMBL" id="JQAN02000011">
    <property type="protein sequence ID" value="PPD57819.1"/>
    <property type="molecule type" value="Genomic_DNA"/>
</dbReference>